<evidence type="ECO:0000313" key="2">
    <source>
        <dbReference type="Proteomes" id="UP001163321"/>
    </source>
</evidence>
<dbReference type="EMBL" id="CM047584">
    <property type="protein sequence ID" value="KAI9911981.1"/>
    <property type="molecule type" value="Genomic_DNA"/>
</dbReference>
<dbReference type="Proteomes" id="UP001163321">
    <property type="component" value="Chromosome 5"/>
</dbReference>
<comment type="caution">
    <text evidence="1">The sequence shown here is derived from an EMBL/GenBank/DDBJ whole genome shotgun (WGS) entry which is preliminary data.</text>
</comment>
<proteinExistence type="predicted"/>
<keyword evidence="2" id="KW-1185">Reference proteome</keyword>
<reference evidence="1 2" key="1">
    <citation type="journal article" date="2022" name="bioRxiv">
        <title>The genome of the oomycete Peronosclerospora sorghi, a cosmopolitan pathogen of maize and sorghum, is inflated with dispersed pseudogenes.</title>
        <authorList>
            <person name="Fletcher K."/>
            <person name="Martin F."/>
            <person name="Isakeit T."/>
            <person name="Cavanaugh K."/>
            <person name="Magill C."/>
            <person name="Michelmore R."/>
        </authorList>
    </citation>
    <scope>NUCLEOTIDE SEQUENCE [LARGE SCALE GENOMIC DNA]</scope>
    <source>
        <strain evidence="1">P6</strain>
    </source>
</reference>
<evidence type="ECO:0000313" key="1">
    <source>
        <dbReference type="EMBL" id="KAI9911981.1"/>
    </source>
</evidence>
<sequence>MQPTRERRNMNDSHASNVSASSLNTTTVPHASDASAIKYTKTTSSTDGETCTWYSNSICARPRSCFDCLNVILPGESCALNPYGVCMNAYLVSSMDGYDMTNYSYCSAEDSVCSACQAKWTRMYQAGEQVVPNAQCVGASGCICLAACEQPDRDSYIVGIWCVPALSSSQFRVVAVLIAGSIAFFVLVAMLIKRHVWRRPLLSRRNRSGHRSETLRPAASAHLPRLSLSGWARMREKLVSSEQHVLRGGTSSTYPTLDRTKPIRPAIVDEEEDEGDDIYRSLSPNDTPTRREL</sequence>
<name>A0ACC0W0X3_9STRA</name>
<organism evidence="1 2">
    <name type="scientific">Peronosclerospora sorghi</name>
    <dbReference type="NCBI Taxonomy" id="230839"/>
    <lineage>
        <taxon>Eukaryota</taxon>
        <taxon>Sar</taxon>
        <taxon>Stramenopiles</taxon>
        <taxon>Oomycota</taxon>
        <taxon>Peronosporomycetes</taxon>
        <taxon>Peronosporales</taxon>
        <taxon>Peronosporaceae</taxon>
        <taxon>Peronosclerospora</taxon>
    </lineage>
</organism>
<protein>
    <submittedName>
        <fullName evidence="1">Uncharacterized protein</fullName>
    </submittedName>
</protein>
<accession>A0ACC0W0X3</accession>
<gene>
    <name evidence="1" type="ORF">PsorP6_009794</name>
</gene>